<sequence>MKRSAVVFLNFTLLMAMPGLAVAQQSLPQQDQVQVQNQMRAQGGQPVTGSGLMTPEEREQLQDRMRSAGSQQERQAILDEHRLKMADRARAQGVNPESIEGLPSSSGDDPRSRRIQGQPSAAPQGRGAGPAGVR</sequence>
<evidence type="ECO:0000313" key="3">
    <source>
        <dbReference type="EMBL" id="MDL0430400.1"/>
    </source>
</evidence>
<feature type="signal peptide" evidence="2">
    <location>
        <begin position="1"/>
        <end position="23"/>
    </location>
</feature>
<dbReference type="EMBL" id="JASSVS010000002">
    <property type="protein sequence ID" value="MDL0430400.1"/>
    <property type="molecule type" value="Genomic_DNA"/>
</dbReference>
<evidence type="ECO:0000313" key="4">
    <source>
        <dbReference type="Proteomes" id="UP001227964"/>
    </source>
</evidence>
<keyword evidence="2" id="KW-0732">Signal</keyword>
<protein>
    <recommendedName>
        <fullName evidence="5">DUF4148 domain-containing protein</fullName>
    </recommendedName>
</protein>
<feature type="compositionally biased region" description="Low complexity" evidence="1">
    <location>
        <begin position="116"/>
        <end position="125"/>
    </location>
</feature>
<reference evidence="3 4" key="1">
    <citation type="submission" date="2023-06" db="EMBL/GenBank/DDBJ databases">
        <title>Marinobacter azerbaijanicus a moderately halophilic, isolated from Urmia Lake in Azerbaijan region of Iran.</title>
        <authorList>
            <person name="Sanchez-Porro C."/>
            <person name="Aghdam E.M."/>
            <person name="Saheb S.M."/>
            <person name="Tarhriz V."/>
            <person name="Kazemi E."/>
            <person name="Ammozegar M.A."/>
            <person name="Ventosa A."/>
            <person name="Hejazi M.S."/>
        </authorList>
    </citation>
    <scope>NUCLEOTIDE SEQUENCE [LARGE SCALE GENOMIC DNA]</scope>
    <source>
        <strain evidence="3 4">TBZ242</strain>
    </source>
</reference>
<feature type="compositionally biased region" description="Low complexity" evidence="1">
    <location>
        <begin position="33"/>
        <end position="42"/>
    </location>
</feature>
<dbReference type="Proteomes" id="UP001227964">
    <property type="component" value="Unassembled WGS sequence"/>
</dbReference>
<feature type="chain" id="PRO_5047413316" description="DUF4148 domain-containing protein" evidence="2">
    <location>
        <begin position="24"/>
        <end position="134"/>
    </location>
</feature>
<feature type="compositionally biased region" description="Basic and acidic residues" evidence="1">
    <location>
        <begin position="55"/>
        <end position="66"/>
    </location>
</feature>
<evidence type="ECO:0000256" key="2">
    <source>
        <dbReference type="SAM" id="SignalP"/>
    </source>
</evidence>
<name>A0ABT7I8I8_9GAMM</name>
<organism evidence="3 4">
    <name type="scientific">Marinobacter azerbaijanicus</name>
    <dbReference type="NCBI Taxonomy" id="3050455"/>
    <lineage>
        <taxon>Bacteria</taxon>
        <taxon>Pseudomonadati</taxon>
        <taxon>Pseudomonadota</taxon>
        <taxon>Gammaproteobacteria</taxon>
        <taxon>Pseudomonadales</taxon>
        <taxon>Marinobacteraceae</taxon>
        <taxon>Marinobacter</taxon>
    </lineage>
</organism>
<evidence type="ECO:0008006" key="5">
    <source>
        <dbReference type="Google" id="ProtNLM"/>
    </source>
</evidence>
<accession>A0ABT7I8I8</accession>
<feature type="compositionally biased region" description="Basic and acidic residues" evidence="1">
    <location>
        <begin position="76"/>
        <end position="90"/>
    </location>
</feature>
<proteinExistence type="predicted"/>
<comment type="caution">
    <text evidence="3">The sequence shown here is derived from an EMBL/GenBank/DDBJ whole genome shotgun (WGS) entry which is preliminary data.</text>
</comment>
<keyword evidence="4" id="KW-1185">Reference proteome</keyword>
<gene>
    <name evidence="3" type="ORF">QPM17_04650</name>
</gene>
<feature type="region of interest" description="Disordered" evidence="1">
    <location>
        <begin position="33"/>
        <end position="134"/>
    </location>
</feature>
<evidence type="ECO:0000256" key="1">
    <source>
        <dbReference type="SAM" id="MobiDB-lite"/>
    </source>
</evidence>
<dbReference type="RefSeq" id="WP_285389175.1">
    <property type="nucleotide sequence ID" value="NZ_JASSVS010000002.1"/>
</dbReference>